<evidence type="ECO:0000259" key="1">
    <source>
        <dbReference type="PROSITE" id="PS51186"/>
    </source>
</evidence>
<reference evidence="2 3" key="1">
    <citation type="submission" date="2019-04" db="EMBL/GenBank/DDBJ databases">
        <authorList>
            <person name="Hwang J.C."/>
        </authorList>
    </citation>
    <scope>NUCLEOTIDE SEQUENCE [LARGE SCALE GENOMIC DNA]</scope>
    <source>
        <strain evidence="2 3">IMCC35002</strain>
    </source>
</reference>
<keyword evidence="3" id="KW-1185">Reference proteome</keyword>
<dbReference type="GO" id="GO:0016747">
    <property type="term" value="F:acyltransferase activity, transferring groups other than amino-acyl groups"/>
    <property type="evidence" value="ECO:0007669"/>
    <property type="project" value="InterPro"/>
</dbReference>
<dbReference type="PANTHER" id="PTHR43792:SF1">
    <property type="entry name" value="N-ACETYLTRANSFERASE DOMAIN-CONTAINING PROTEIN"/>
    <property type="match status" value="1"/>
</dbReference>
<name>A0A4U1BPA4_9GAMM</name>
<dbReference type="InterPro" id="IPR000182">
    <property type="entry name" value="GNAT_dom"/>
</dbReference>
<accession>A0A4U1BPA4</accession>
<dbReference type="Pfam" id="PF13302">
    <property type="entry name" value="Acetyltransf_3"/>
    <property type="match status" value="1"/>
</dbReference>
<dbReference type="InterPro" id="IPR016181">
    <property type="entry name" value="Acyl_CoA_acyltransferase"/>
</dbReference>
<dbReference type="InterPro" id="IPR051531">
    <property type="entry name" value="N-acetyltransferase"/>
</dbReference>
<feature type="domain" description="N-acetyltransferase" evidence="1">
    <location>
        <begin position="18"/>
        <end position="189"/>
    </location>
</feature>
<dbReference type="OrthoDB" id="9801656at2"/>
<sequence>MELVLRGLRLIVTTTPRLVLQQFSSGDADGFYRLNLDPEVIRYTGDSSFETVEQARQFIQNYDHYDNHGFGRWSVYLKTGEYLGFCGLRRCSETQEVDIGFRLLRQYWRQGYALEASLAVLKLAFERYRLPKVVARAMEDNLASHGVIRRLGFSPVGRVVSSGAHWRQYQLTASDWRAMDNPLMQKGIDIAKPDLSRS</sequence>
<organism evidence="2 3">
    <name type="scientific">Ferrimonas aestuarii</name>
    <dbReference type="NCBI Taxonomy" id="2569539"/>
    <lineage>
        <taxon>Bacteria</taxon>
        <taxon>Pseudomonadati</taxon>
        <taxon>Pseudomonadota</taxon>
        <taxon>Gammaproteobacteria</taxon>
        <taxon>Alteromonadales</taxon>
        <taxon>Ferrimonadaceae</taxon>
        <taxon>Ferrimonas</taxon>
    </lineage>
</organism>
<dbReference type="Gene3D" id="3.40.630.30">
    <property type="match status" value="1"/>
</dbReference>
<dbReference type="Proteomes" id="UP000305675">
    <property type="component" value="Unassembled WGS sequence"/>
</dbReference>
<dbReference type="EMBL" id="SWCJ01000009">
    <property type="protein sequence ID" value="TKB54286.1"/>
    <property type="molecule type" value="Genomic_DNA"/>
</dbReference>
<evidence type="ECO:0000313" key="3">
    <source>
        <dbReference type="Proteomes" id="UP000305675"/>
    </source>
</evidence>
<gene>
    <name evidence="2" type="ORF">FCL42_12910</name>
</gene>
<comment type="caution">
    <text evidence="2">The sequence shown here is derived from an EMBL/GenBank/DDBJ whole genome shotgun (WGS) entry which is preliminary data.</text>
</comment>
<dbReference type="AlphaFoldDB" id="A0A4U1BPA4"/>
<dbReference type="PANTHER" id="PTHR43792">
    <property type="entry name" value="GNAT FAMILY, PUTATIVE (AFU_ORTHOLOGUE AFUA_3G00765)-RELATED-RELATED"/>
    <property type="match status" value="1"/>
</dbReference>
<protein>
    <submittedName>
        <fullName evidence="2">GNAT family N-acetyltransferase</fullName>
    </submittedName>
</protein>
<dbReference type="SUPFAM" id="SSF55729">
    <property type="entry name" value="Acyl-CoA N-acyltransferases (Nat)"/>
    <property type="match status" value="1"/>
</dbReference>
<proteinExistence type="predicted"/>
<evidence type="ECO:0000313" key="2">
    <source>
        <dbReference type="EMBL" id="TKB54286.1"/>
    </source>
</evidence>
<dbReference type="PROSITE" id="PS51186">
    <property type="entry name" value="GNAT"/>
    <property type="match status" value="1"/>
</dbReference>
<keyword evidence="2" id="KW-0808">Transferase</keyword>